<dbReference type="Gene3D" id="1.20.950.20">
    <property type="entry name" value="Transmembrane di-heme cytochromes, Chain C"/>
    <property type="match status" value="1"/>
</dbReference>
<evidence type="ECO:0000256" key="2">
    <source>
        <dbReference type="ARBA" id="ARBA00022448"/>
    </source>
</evidence>
<reference evidence="11" key="1">
    <citation type="submission" date="2018-05" db="EMBL/GenBank/DDBJ databases">
        <authorList>
            <person name="Lanie J.A."/>
            <person name="Ng W.-L."/>
            <person name="Kazmierczak K.M."/>
            <person name="Andrzejewski T.M."/>
            <person name="Davidsen T.M."/>
            <person name="Wayne K.J."/>
            <person name="Tettelin H."/>
            <person name="Glass J.I."/>
            <person name="Rusch D."/>
            <person name="Podicherti R."/>
            <person name="Tsui H.-C.T."/>
            <person name="Winkler M.E."/>
        </authorList>
    </citation>
    <scope>NUCLEOTIDE SEQUENCE</scope>
</reference>
<gene>
    <name evidence="11" type="ORF">METZ01_LOCUS72711</name>
</gene>
<sequence length="225" mass="25865">VVLLVGIIFRYRRAGYSISSLPVQFLENKVGFWGTTPFHIGIIMLAVGHLTIFLFPESVLLWNSDPMRLIIHEGLAFTFGAVVTVAMTVLLIRRYTNPRLRVVTSPMDVVIGLLIYSQLILGCWIALGYRWGSSWFAADLTPYLWSLLTLEPKIEAMSAMPWVIKLHVIGAFTFILLIPFSRLAHFLVAPLHYLWRPYQIVMWHWDRKKIRDAGGAWQSNRPRNN</sequence>
<keyword evidence="6 9" id="KW-1133">Transmembrane helix</keyword>
<dbReference type="GO" id="GO:0009055">
    <property type="term" value="F:electron transfer activity"/>
    <property type="evidence" value="ECO:0007669"/>
    <property type="project" value="TreeGrafter"/>
</dbReference>
<keyword evidence="8 9" id="KW-0472">Membrane</keyword>
<evidence type="ECO:0000256" key="3">
    <source>
        <dbReference type="ARBA" id="ARBA00022475"/>
    </source>
</evidence>
<proteinExistence type="predicted"/>
<feature type="transmembrane region" description="Helical" evidence="9">
    <location>
        <begin position="30"/>
        <end position="55"/>
    </location>
</feature>
<feature type="domain" description="NarG-like" evidence="10">
    <location>
        <begin position="2"/>
        <end position="203"/>
    </location>
</feature>
<keyword evidence="7" id="KW-0560">Oxidoreductase</keyword>
<evidence type="ECO:0000256" key="6">
    <source>
        <dbReference type="ARBA" id="ARBA00022989"/>
    </source>
</evidence>
<evidence type="ECO:0000256" key="5">
    <source>
        <dbReference type="ARBA" id="ARBA00022982"/>
    </source>
</evidence>
<dbReference type="InterPro" id="IPR051936">
    <property type="entry name" value="Heme-iron_electron_transfer"/>
</dbReference>
<keyword evidence="5" id="KW-0249">Electron transport</keyword>
<keyword evidence="2" id="KW-0813">Transport</keyword>
<evidence type="ECO:0000256" key="1">
    <source>
        <dbReference type="ARBA" id="ARBA00004651"/>
    </source>
</evidence>
<dbReference type="AlphaFoldDB" id="A0A381TXZ0"/>
<accession>A0A381TXZ0</accession>
<dbReference type="EMBL" id="UINC01005214">
    <property type="protein sequence ID" value="SVA19857.1"/>
    <property type="molecule type" value="Genomic_DNA"/>
</dbReference>
<dbReference type="InterPro" id="IPR023234">
    <property type="entry name" value="NarG-like_domain"/>
</dbReference>
<feature type="transmembrane region" description="Helical" evidence="9">
    <location>
        <begin position="75"/>
        <end position="95"/>
    </location>
</feature>
<organism evidence="11">
    <name type="scientific">marine metagenome</name>
    <dbReference type="NCBI Taxonomy" id="408172"/>
    <lineage>
        <taxon>unclassified sequences</taxon>
        <taxon>metagenomes</taxon>
        <taxon>ecological metagenomes</taxon>
    </lineage>
</organism>
<dbReference type="PANTHER" id="PTHR30598:SF3">
    <property type="entry name" value="RESPIRATORY NITRATE REDUCTASE 1 GAMMA CHAIN"/>
    <property type="match status" value="1"/>
</dbReference>
<dbReference type="GO" id="GO:0005886">
    <property type="term" value="C:plasma membrane"/>
    <property type="evidence" value="ECO:0007669"/>
    <property type="project" value="UniProtKB-SubCell"/>
</dbReference>
<dbReference type="PANTHER" id="PTHR30598">
    <property type="entry name" value="NITRATE REDUCTASE PRIVATE CHAPERONE, REDOX ENZYME MATURATION PROTEIN REMP FAMILY"/>
    <property type="match status" value="1"/>
</dbReference>
<name>A0A381TXZ0_9ZZZZ</name>
<evidence type="ECO:0000256" key="9">
    <source>
        <dbReference type="SAM" id="Phobius"/>
    </source>
</evidence>
<evidence type="ECO:0000256" key="4">
    <source>
        <dbReference type="ARBA" id="ARBA00022692"/>
    </source>
</evidence>
<feature type="transmembrane region" description="Helical" evidence="9">
    <location>
        <begin position="107"/>
        <end position="127"/>
    </location>
</feature>
<feature type="transmembrane region" description="Helical" evidence="9">
    <location>
        <begin position="162"/>
        <end position="188"/>
    </location>
</feature>
<dbReference type="GO" id="GO:0019645">
    <property type="term" value="P:anaerobic electron transport chain"/>
    <property type="evidence" value="ECO:0007669"/>
    <property type="project" value="TreeGrafter"/>
</dbReference>
<dbReference type="Pfam" id="PF02665">
    <property type="entry name" value="Nitrate_red_gam"/>
    <property type="match status" value="1"/>
</dbReference>
<comment type="subcellular location">
    <subcellularLocation>
        <location evidence="1">Cell membrane</location>
        <topology evidence="1">Multi-pass membrane protein</topology>
    </subcellularLocation>
</comment>
<evidence type="ECO:0000259" key="10">
    <source>
        <dbReference type="Pfam" id="PF02665"/>
    </source>
</evidence>
<evidence type="ECO:0000313" key="11">
    <source>
        <dbReference type="EMBL" id="SVA19857.1"/>
    </source>
</evidence>
<protein>
    <recommendedName>
        <fullName evidence="10">NarG-like domain-containing protein</fullName>
    </recommendedName>
</protein>
<feature type="non-terminal residue" evidence="11">
    <location>
        <position position="1"/>
    </location>
</feature>
<keyword evidence="3" id="KW-1003">Cell membrane</keyword>
<dbReference type="GO" id="GO:0020037">
    <property type="term" value="F:heme binding"/>
    <property type="evidence" value="ECO:0007669"/>
    <property type="project" value="TreeGrafter"/>
</dbReference>
<keyword evidence="4 9" id="KW-0812">Transmembrane</keyword>
<dbReference type="InterPro" id="IPR036197">
    <property type="entry name" value="NarG-like_sf"/>
</dbReference>
<dbReference type="GO" id="GO:0008940">
    <property type="term" value="F:nitrate reductase activity"/>
    <property type="evidence" value="ECO:0007669"/>
    <property type="project" value="TreeGrafter"/>
</dbReference>
<dbReference type="SUPFAM" id="SSF103501">
    <property type="entry name" value="Respiratory nitrate reductase 1 gamma chain"/>
    <property type="match status" value="1"/>
</dbReference>
<evidence type="ECO:0000256" key="7">
    <source>
        <dbReference type="ARBA" id="ARBA00023002"/>
    </source>
</evidence>
<evidence type="ECO:0000256" key="8">
    <source>
        <dbReference type="ARBA" id="ARBA00023136"/>
    </source>
</evidence>